<reference evidence="2" key="4">
    <citation type="submission" date="2019-05" db="EMBL/GenBank/DDBJ databases">
        <authorList>
            <consortium name="Pathogen Informatics"/>
        </authorList>
    </citation>
    <scope>NUCLEOTIDE SEQUENCE</scope>
    <source>
        <strain evidence="2">17X</strain>
    </source>
</reference>
<dbReference type="RefSeq" id="XP_727263.1">
    <property type="nucleotide sequence ID" value="XM_722170.1"/>
</dbReference>
<protein>
    <submittedName>
        <fullName evidence="2">Uncharacterized protein</fullName>
    </submittedName>
</protein>
<dbReference type="OrthoDB" id="361667at2759"/>
<dbReference type="OMA" id="HDFKNIY"/>
<dbReference type="VEuPathDB" id="PlasmoDB:PY06591"/>
<proteinExistence type="predicted"/>
<evidence type="ECO:0000313" key="2">
    <source>
        <dbReference type="EMBL" id="VTZ81615.1"/>
    </source>
</evidence>
<dbReference type="EMBL" id="LK934642">
    <property type="protein sequence ID" value="CDU20652.1"/>
    <property type="molecule type" value="Genomic_DNA"/>
</dbReference>
<dbReference type="AlphaFoldDB" id="A0A078K911"/>
<dbReference type="Proteomes" id="UP000072904">
    <property type="component" value="Chromosome 14"/>
</dbReference>
<evidence type="ECO:0000313" key="3">
    <source>
        <dbReference type="Proteomes" id="UP000072874"/>
    </source>
</evidence>
<dbReference type="GeneID" id="3853708"/>
<reference evidence="3 4" key="1">
    <citation type="journal article" date="2014" name="BMC Biol.">
        <title>A comprehensive evaluation of rodent malaria parasite genomes and gene expression.</title>
        <authorList>
            <person name="Otto T.D."/>
            <person name="Bohme U."/>
            <person name="Jackson A.P."/>
            <person name="Hunt M."/>
            <person name="Franke-Fayard B."/>
            <person name="Hoeijmakers W.A."/>
            <person name="Religa A.A."/>
            <person name="Robertson L."/>
            <person name="Sanders M."/>
            <person name="Ogun S.A."/>
            <person name="Cunningham D."/>
            <person name="Erhart A."/>
            <person name="Billker O."/>
            <person name="Khan S.M."/>
            <person name="Stunnenberg H.G."/>
            <person name="Langhorne J."/>
            <person name="Holder A.A."/>
            <person name="Waters A.P."/>
            <person name="Newbold C.I."/>
            <person name="Pain A."/>
            <person name="Berriman M."/>
            <person name="Janse C.J."/>
        </authorList>
    </citation>
    <scope>NUCLEOTIDE SEQUENCE [LARGE SCALE GENOMIC DNA]</scope>
    <source>
        <strain evidence="2 3">17X</strain>
        <strain evidence="1 4">YM</strain>
    </source>
</reference>
<evidence type="ECO:0000313" key="4">
    <source>
        <dbReference type="Proteomes" id="UP000072904"/>
    </source>
</evidence>
<dbReference type="EMBL" id="LM993668">
    <property type="protein sequence ID" value="VTZ81615.1"/>
    <property type="molecule type" value="Genomic_DNA"/>
</dbReference>
<dbReference type="VEuPathDB" id="PlasmoDB:Py17XNL_001401146"/>
<gene>
    <name evidence="2" type="ORF">PY17X_1430300</name>
    <name evidence="1" type="ORF">PYYM_1432000</name>
</gene>
<dbReference type="VEuPathDB" id="PlasmoDB:PYYM_1432000"/>
<dbReference type="KEGG" id="pyo:PY17X_1430300"/>
<organism evidence="2 3">
    <name type="scientific">Plasmodium yoelii</name>
    <dbReference type="NCBI Taxonomy" id="5861"/>
    <lineage>
        <taxon>Eukaryota</taxon>
        <taxon>Sar</taxon>
        <taxon>Alveolata</taxon>
        <taxon>Apicomplexa</taxon>
        <taxon>Aconoidasida</taxon>
        <taxon>Haemosporida</taxon>
        <taxon>Plasmodiidae</taxon>
        <taxon>Plasmodium</taxon>
        <taxon>Plasmodium (Vinckeia)</taxon>
    </lineage>
</organism>
<dbReference type="VEuPathDB" id="PlasmoDB:PY17X_1430300"/>
<name>A0A078K911_PLAYE</name>
<sequence>MLVLIKWRKLGIRNNRLLSKINKEYSSFVNNNSLNFSNINDDFHFTNSDEGSNFANSVADKTGKKCDNTFFFKKEKFNDIKNVNINNLNNRELLYYIGYCSKNKILDISMWDTVMSVLDIKVKDSIDIISSDFNKNKKNILNSKCYDREENLKNPFFDIHDLMKIYQNICYINSYFFLKTKHEKSLKGSEDTVNKGNPNNFFQSKKNDLDENHFFLEDGKSCELNKKLKQIHTMNIENTIEENNTYKNSVTLNNVNKTNYEFSPNNNKNTIFETEKFIYMDNANSTHEINMFYCSNGVKNMFNLLSIFFLQNINIINNHYLCRLFYGYNKSKFYNERYLNNLCFEIIKRIKKIRTYHLYLILVNSYYLNYIDNIFVKIILINTINNLSQLPCEAICQILHIVPLFIKSEKLLFKINVIYSKKIATFNQLIHLVTLFKKMLQQKLISQKNIFQTFIHLNKFMLIKKKKTTSIPFKKKNSQGKNLSEDTCSTNGDELINNVVNNFSAYNYSNKENKHEIFNFDDTINPEHKKDSFSSTHSSNANDIYEKNNILKNDNSLITSKEEKIEEIEYNICTDTHLIRYNKNLSGDKEESNYNKDDLYFHLKIIDMHLRHDFKNIYCLFPIEYKNFLQKVRNIPCNINKNMQGEKEIFILKKYMKMLNYNFITFVYGPYILHICDPFYKIYIDWKDSWKLYPVYKQASQKNFENDKINHLKKEGYKEILICHDMFKKCKSENEKLQYINSILENTEFSKCLANMNNKNDSTVPLQEQYIYI</sequence>
<reference evidence="1" key="3">
    <citation type="submission" date="2014-05" db="EMBL/GenBank/DDBJ databases">
        <authorList>
            <person name="Aslett A.Martin."/>
            <person name="De Silva Nishadi"/>
        </authorList>
    </citation>
    <scope>NUCLEOTIDE SEQUENCE</scope>
    <source>
        <strain evidence="1">YM</strain>
    </source>
</reference>
<evidence type="ECO:0000313" key="1">
    <source>
        <dbReference type="EMBL" id="CDU20652.1"/>
    </source>
</evidence>
<accession>A0A078K911</accession>
<reference evidence="2" key="2">
    <citation type="submission" date="2014-05" db="EMBL/GenBank/DDBJ databases">
        <authorList>
            <person name="Aslett M.A."/>
            <person name="De Silva N."/>
        </authorList>
    </citation>
    <scope>NUCLEOTIDE SEQUENCE</scope>
    <source>
        <strain evidence="2">17X</strain>
    </source>
</reference>
<dbReference type="Proteomes" id="UP000072874">
    <property type="component" value="Chromosome 14"/>
</dbReference>